<sequence>MTRTSSTPTSSRSPAAEVSRDAPSEVAPRYEAPAILWEQPFVALAMMSQCNIPGESECTP</sequence>
<dbReference type="RefSeq" id="WP_206720184.1">
    <property type="nucleotide sequence ID" value="NZ_CP071091.1"/>
</dbReference>
<evidence type="ECO:0000256" key="1">
    <source>
        <dbReference type="SAM" id="MobiDB-lite"/>
    </source>
</evidence>
<protein>
    <recommendedName>
        <fullName evidence="4">Lipoprotein</fullName>
    </recommendedName>
</protein>
<evidence type="ECO:0000313" key="2">
    <source>
        <dbReference type="EMBL" id="QSQ18593.1"/>
    </source>
</evidence>
<accession>A0ABX7NQW2</accession>
<gene>
    <name evidence="2" type="ORF">JY572_05640</name>
</gene>
<feature type="compositionally biased region" description="Low complexity" evidence="1">
    <location>
        <begin position="1"/>
        <end position="14"/>
    </location>
</feature>
<name>A0ABX7NQW2_9BACT</name>
<dbReference type="Proteomes" id="UP000663090">
    <property type="component" value="Chromosome"/>
</dbReference>
<reference evidence="2 3" key="1">
    <citation type="submission" date="2021-02" db="EMBL/GenBank/DDBJ databases">
        <title>De Novo genome assembly of isolated myxobacteria.</title>
        <authorList>
            <person name="Stevens D.C."/>
        </authorList>
    </citation>
    <scope>NUCLEOTIDE SEQUENCE [LARGE SCALE GENOMIC DNA]</scope>
    <source>
        <strain evidence="2 3">SCHIC003</strain>
    </source>
</reference>
<dbReference type="EMBL" id="CP071091">
    <property type="protein sequence ID" value="QSQ18593.1"/>
    <property type="molecule type" value="Genomic_DNA"/>
</dbReference>
<proteinExistence type="predicted"/>
<evidence type="ECO:0008006" key="4">
    <source>
        <dbReference type="Google" id="ProtNLM"/>
    </source>
</evidence>
<evidence type="ECO:0000313" key="3">
    <source>
        <dbReference type="Proteomes" id="UP000663090"/>
    </source>
</evidence>
<keyword evidence="3" id="KW-1185">Reference proteome</keyword>
<feature type="region of interest" description="Disordered" evidence="1">
    <location>
        <begin position="1"/>
        <end position="26"/>
    </location>
</feature>
<organism evidence="2 3">
    <name type="scientific">Myxococcus landrumensis</name>
    <dbReference type="NCBI Taxonomy" id="2813577"/>
    <lineage>
        <taxon>Bacteria</taxon>
        <taxon>Pseudomonadati</taxon>
        <taxon>Myxococcota</taxon>
        <taxon>Myxococcia</taxon>
        <taxon>Myxococcales</taxon>
        <taxon>Cystobacterineae</taxon>
        <taxon>Myxococcaceae</taxon>
        <taxon>Myxococcus</taxon>
    </lineage>
</organism>